<dbReference type="EMBL" id="KN881650">
    <property type="protein sequence ID" value="KIY51461.1"/>
    <property type="molecule type" value="Genomic_DNA"/>
</dbReference>
<evidence type="ECO:0000313" key="2">
    <source>
        <dbReference type="Proteomes" id="UP000054144"/>
    </source>
</evidence>
<proteinExistence type="predicted"/>
<name>A0A0D7AJI1_9AGAR</name>
<dbReference type="AlphaFoldDB" id="A0A0D7AJI1"/>
<protein>
    <submittedName>
        <fullName evidence="1">Uncharacterized protein</fullName>
    </submittedName>
</protein>
<evidence type="ECO:0000313" key="1">
    <source>
        <dbReference type="EMBL" id="KIY51461.1"/>
    </source>
</evidence>
<gene>
    <name evidence="1" type="ORF">FISHEDRAFT_70694</name>
</gene>
<sequence length="306" mass="34912">MSNEGDVTRMPGDQEYIFGPLITSTSSNDSTDDTKADHSVSAPIHTLCIHIREQVDEIHTASATLARLVDTSSAYSTLDWLNIRSRTNPIVFELLHTIGTFLSHVIKTFDNLAQATRILATPFCWSPRNADRSATRRTDFDTAIAAFECFPHEHAAARDMLPLVHDALRDSQQQLLDLLAFPSCNIYFMLYKKIIRRSCAPDYIQHRREALERLPVLLPSIGTSIDTIADRFDKFCDLFYAVAKSVTVQRIQEAEKSEKYREVIGRLSQLMYTTHSNIQQGRMVELHALLKDRKLTGWDHMHYPFP</sequence>
<keyword evidence="2" id="KW-1185">Reference proteome</keyword>
<dbReference type="Proteomes" id="UP000054144">
    <property type="component" value="Unassembled WGS sequence"/>
</dbReference>
<accession>A0A0D7AJI1</accession>
<reference evidence="1 2" key="1">
    <citation type="journal article" date="2015" name="Fungal Genet. Biol.">
        <title>Evolution of novel wood decay mechanisms in Agaricales revealed by the genome sequences of Fistulina hepatica and Cylindrobasidium torrendii.</title>
        <authorList>
            <person name="Floudas D."/>
            <person name="Held B.W."/>
            <person name="Riley R."/>
            <person name="Nagy L.G."/>
            <person name="Koehler G."/>
            <person name="Ransdell A.S."/>
            <person name="Younus H."/>
            <person name="Chow J."/>
            <person name="Chiniquy J."/>
            <person name="Lipzen A."/>
            <person name="Tritt A."/>
            <person name="Sun H."/>
            <person name="Haridas S."/>
            <person name="LaButti K."/>
            <person name="Ohm R.A."/>
            <person name="Kues U."/>
            <person name="Blanchette R.A."/>
            <person name="Grigoriev I.V."/>
            <person name="Minto R.E."/>
            <person name="Hibbett D.S."/>
        </authorList>
    </citation>
    <scope>NUCLEOTIDE SEQUENCE [LARGE SCALE GENOMIC DNA]</scope>
    <source>
        <strain evidence="1 2">ATCC 64428</strain>
    </source>
</reference>
<organism evidence="1 2">
    <name type="scientific">Fistulina hepatica ATCC 64428</name>
    <dbReference type="NCBI Taxonomy" id="1128425"/>
    <lineage>
        <taxon>Eukaryota</taxon>
        <taxon>Fungi</taxon>
        <taxon>Dikarya</taxon>
        <taxon>Basidiomycota</taxon>
        <taxon>Agaricomycotina</taxon>
        <taxon>Agaricomycetes</taxon>
        <taxon>Agaricomycetidae</taxon>
        <taxon>Agaricales</taxon>
        <taxon>Fistulinaceae</taxon>
        <taxon>Fistulina</taxon>
    </lineage>
</organism>